<name>A0A917SI80_9ACTN</name>
<reference evidence="2" key="1">
    <citation type="journal article" date="2014" name="Int. J. Syst. Evol. Microbiol.">
        <title>Complete genome sequence of Corynebacterium casei LMG S-19264T (=DSM 44701T), isolated from a smear-ripened cheese.</title>
        <authorList>
            <consortium name="US DOE Joint Genome Institute (JGI-PGF)"/>
            <person name="Walter F."/>
            <person name="Albersmeier A."/>
            <person name="Kalinowski J."/>
            <person name="Ruckert C."/>
        </authorList>
    </citation>
    <scope>NUCLEOTIDE SEQUENCE</scope>
    <source>
        <strain evidence="2">CGMCC 4.7306</strain>
    </source>
</reference>
<keyword evidence="2" id="KW-0547">Nucleotide-binding</keyword>
<comment type="caution">
    <text evidence="2">The sequence shown here is derived from an EMBL/GenBank/DDBJ whole genome shotgun (WGS) entry which is preliminary data.</text>
</comment>
<dbReference type="InterPro" id="IPR027417">
    <property type="entry name" value="P-loop_NTPase"/>
</dbReference>
<protein>
    <submittedName>
        <fullName evidence="2">ATP-binding protein</fullName>
    </submittedName>
</protein>
<dbReference type="EMBL" id="BMMZ01000014">
    <property type="protein sequence ID" value="GGL79097.1"/>
    <property type="molecule type" value="Genomic_DNA"/>
</dbReference>
<keyword evidence="3" id="KW-1185">Reference proteome</keyword>
<dbReference type="Proteomes" id="UP000613840">
    <property type="component" value="Unassembled WGS sequence"/>
</dbReference>
<keyword evidence="2" id="KW-0067">ATP-binding</keyword>
<dbReference type="Gene3D" id="3.40.50.300">
    <property type="entry name" value="P-loop containing nucleotide triphosphate hydrolases"/>
    <property type="match status" value="2"/>
</dbReference>
<feature type="compositionally biased region" description="Low complexity" evidence="1">
    <location>
        <begin position="17"/>
        <end position="30"/>
    </location>
</feature>
<dbReference type="RefSeq" id="WP_188897491.1">
    <property type="nucleotide sequence ID" value="NZ_BMMZ01000014.1"/>
</dbReference>
<sequence length="533" mass="57817">MNPARAGRPHSDPTLLPVTAPRTPWRTRPPAQHADDSLADVLGSLDLAPTGRGPAGGQAGRIFHRLRLRAQEETTAQIAGTYPFVAEHGLTADGAYIGRDRFTRGAFRFDPFELYRAGVLPNPNVAIFGTIGSGKSSLIKTMVLRLLAFGVRFINPADTKGEMAPLARAVGATLVQLGPGMGKALNPLYAPARPAHVGEHTYIELMEQQRLLLLNALGATASGRPLTAREETGIEQALAQLTRQSDNVAADRMRQPNLAEFSELLLNPTAEVAAAIPVPLSILAEDCLDLALRFRAMIKGALKGVFDGESVEIDWDRPGVVIDISRIRSSDAGVALTMTCGQALVDQILTFTDDQWVRVLDECWRQIRYPHIVRRISEGQKLARGDDVTSGSATMIALHRISDLMGAAPEVRELALGLLADCSTRIIYNQADDQVPITRSTLNLTDVEAELLPRLPQATALWKVAQRSFVVDHTVLRDGYEWDLIQTDSRMGSRKYPAAHEPRDDVNDAVDAEFRKSGAAVDVPGDGETEGAA</sequence>
<evidence type="ECO:0000313" key="2">
    <source>
        <dbReference type="EMBL" id="GGL79097.1"/>
    </source>
</evidence>
<dbReference type="SUPFAM" id="SSF52540">
    <property type="entry name" value="P-loop containing nucleoside triphosphate hydrolases"/>
    <property type="match status" value="1"/>
</dbReference>
<evidence type="ECO:0000256" key="1">
    <source>
        <dbReference type="SAM" id="MobiDB-lite"/>
    </source>
</evidence>
<proteinExistence type="predicted"/>
<gene>
    <name evidence="2" type="ORF">GCM10011575_41840</name>
</gene>
<evidence type="ECO:0000313" key="3">
    <source>
        <dbReference type="Proteomes" id="UP000613840"/>
    </source>
</evidence>
<dbReference type="GO" id="GO:0005524">
    <property type="term" value="F:ATP binding"/>
    <property type="evidence" value="ECO:0007669"/>
    <property type="project" value="UniProtKB-KW"/>
</dbReference>
<accession>A0A917SI80</accession>
<reference evidence="2" key="2">
    <citation type="submission" date="2020-09" db="EMBL/GenBank/DDBJ databases">
        <authorList>
            <person name="Sun Q."/>
            <person name="Zhou Y."/>
        </authorList>
    </citation>
    <scope>NUCLEOTIDE SEQUENCE</scope>
    <source>
        <strain evidence="2">CGMCC 4.7306</strain>
    </source>
</reference>
<organism evidence="2 3">
    <name type="scientific">Microlunatus endophyticus</name>
    <dbReference type="NCBI Taxonomy" id="1716077"/>
    <lineage>
        <taxon>Bacteria</taxon>
        <taxon>Bacillati</taxon>
        <taxon>Actinomycetota</taxon>
        <taxon>Actinomycetes</taxon>
        <taxon>Propionibacteriales</taxon>
        <taxon>Propionibacteriaceae</taxon>
        <taxon>Microlunatus</taxon>
    </lineage>
</organism>
<dbReference type="AlphaFoldDB" id="A0A917SI80"/>
<feature type="region of interest" description="Disordered" evidence="1">
    <location>
        <begin position="1"/>
        <end position="34"/>
    </location>
</feature>